<dbReference type="AlphaFoldDB" id="A0A1F4Z462"/>
<dbReference type="Proteomes" id="UP000176822">
    <property type="component" value="Unassembled WGS sequence"/>
</dbReference>
<name>A0A1F4Z462_9BACT</name>
<protein>
    <submittedName>
        <fullName evidence="2">Uncharacterized protein</fullName>
    </submittedName>
</protein>
<evidence type="ECO:0000313" key="2">
    <source>
        <dbReference type="EMBL" id="OGD00254.1"/>
    </source>
</evidence>
<proteinExistence type="predicted"/>
<comment type="caution">
    <text evidence="2">The sequence shown here is derived from an EMBL/GenBank/DDBJ whole genome shotgun (WGS) entry which is preliminary data.</text>
</comment>
<gene>
    <name evidence="2" type="ORF">A2972_03715</name>
</gene>
<keyword evidence="1" id="KW-0812">Transmembrane</keyword>
<evidence type="ECO:0000256" key="1">
    <source>
        <dbReference type="SAM" id="Phobius"/>
    </source>
</evidence>
<reference evidence="2 3" key="1">
    <citation type="journal article" date="2016" name="Nat. Commun.">
        <title>Thousands of microbial genomes shed light on interconnected biogeochemical processes in an aquifer system.</title>
        <authorList>
            <person name="Anantharaman K."/>
            <person name="Brown C.T."/>
            <person name="Hug L.A."/>
            <person name="Sharon I."/>
            <person name="Castelle C.J."/>
            <person name="Probst A.J."/>
            <person name="Thomas B.C."/>
            <person name="Singh A."/>
            <person name="Wilkins M.J."/>
            <person name="Karaoz U."/>
            <person name="Brodie E.L."/>
            <person name="Williams K.H."/>
            <person name="Hubbard S.S."/>
            <person name="Banfield J.F."/>
        </authorList>
    </citation>
    <scope>NUCLEOTIDE SEQUENCE [LARGE SCALE GENOMIC DNA]</scope>
</reference>
<sequence length="63" mass="7230">MKFDPNMFYIMLALPMLFGLTLVGEGIYQLKHYESGWVNVLLGVVFVIVVIFGYFYVISTSFP</sequence>
<organism evidence="2 3">
    <name type="scientific">Candidatus Amesbacteria bacterium RIFCSPLOWO2_01_FULL_47_33</name>
    <dbReference type="NCBI Taxonomy" id="1797258"/>
    <lineage>
        <taxon>Bacteria</taxon>
        <taxon>Candidatus Amesiibacteriota</taxon>
    </lineage>
</organism>
<keyword evidence="1" id="KW-0472">Membrane</keyword>
<feature type="transmembrane region" description="Helical" evidence="1">
    <location>
        <begin position="6"/>
        <end position="24"/>
    </location>
</feature>
<keyword evidence="1" id="KW-1133">Transmembrane helix</keyword>
<dbReference type="EMBL" id="MEXM01000042">
    <property type="protein sequence ID" value="OGD00254.1"/>
    <property type="molecule type" value="Genomic_DNA"/>
</dbReference>
<evidence type="ECO:0000313" key="3">
    <source>
        <dbReference type="Proteomes" id="UP000176822"/>
    </source>
</evidence>
<accession>A0A1F4Z462</accession>
<feature type="transmembrane region" description="Helical" evidence="1">
    <location>
        <begin position="36"/>
        <end position="57"/>
    </location>
</feature>